<dbReference type="GO" id="GO:0005886">
    <property type="term" value="C:plasma membrane"/>
    <property type="evidence" value="ECO:0007669"/>
    <property type="project" value="TreeGrafter"/>
</dbReference>
<comment type="subcellular location">
    <subcellularLocation>
        <location evidence="1">Membrane</location>
        <topology evidence="1">Multi-pass membrane protein</topology>
    </subcellularLocation>
</comment>
<sequence length="249" mass="28092">MTGNPLRGASYLLRGFSFIFKPSIRRYVMMPLSINIVLFIGLIFLGINQFETLLAWLMPDLPNWLQWLKWPLWMFFSISTLVLIFYTFSIIANIVSSPFNGPLAAAVEREINPNITTTQSQENTQLSIMRDILVSIKHEVEKLLYMVFCFFPALILFFIPVVNIAAPVVWFLLGAWLLALEYADYPMSNHGINFKDTKKKLRQKGGTSMGFGAITMGATIIPGINLIVIPAAVAGATIMWVENFSENND</sequence>
<dbReference type="AlphaFoldDB" id="A0A3B1A056"/>
<dbReference type="EMBL" id="UOFO01000088">
    <property type="protein sequence ID" value="VAW86216.1"/>
    <property type="molecule type" value="Genomic_DNA"/>
</dbReference>
<protein>
    <submittedName>
        <fullName evidence="10">Sulfate transporter, CysZ-type</fullName>
    </submittedName>
</protein>
<keyword evidence="3" id="KW-1003">Cell membrane</keyword>
<dbReference type="GO" id="GO:0009675">
    <property type="term" value="F:high-affinity sulfate:proton symporter activity"/>
    <property type="evidence" value="ECO:0007669"/>
    <property type="project" value="TreeGrafter"/>
</dbReference>
<keyword evidence="5" id="KW-0028">Amino-acid biosynthesis</keyword>
<dbReference type="PANTHER" id="PTHR37468">
    <property type="entry name" value="SULFATE TRANSPORTER CYSZ"/>
    <property type="match status" value="1"/>
</dbReference>
<evidence type="ECO:0000256" key="5">
    <source>
        <dbReference type="ARBA" id="ARBA00022605"/>
    </source>
</evidence>
<proteinExistence type="predicted"/>
<feature type="transmembrane region" description="Helical" evidence="9">
    <location>
        <begin position="208"/>
        <end position="241"/>
    </location>
</feature>
<evidence type="ECO:0000256" key="9">
    <source>
        <dbReference type="SAM" id="Phobius"/>
    </source>
</evidence>
<evidence type="ECO:0000313" key="10">
    <source>
        <dbReference type="EMBL" id="VAW86216.1"/>
    </source>
</evidence>
<keyword evidence="2" id="KW-0813">Transport</keyword>
<dbReference type="Pfam" id="PF07264">
    <property type="entry name" value="EI24"/>
    <property type="match status" value="1"/>
</dbReference>
<feature type="transmembrane region" description="Helical" evidence="9">
    <location>
        <begin position="168"/>
        <end position="187"/>
    </location>
</feature>
<dbReference type="NCBIfam" id="NF003433">
    <property type="entry name" value="PRK04949.1"/>
    <property type="match status" value="1"/>
</dbReference>
<evidence type="ECO:0000256" key="2">
    <source>
        <dbReference type="ARBA" id="ARBA00022448"/>
    </source>
</evidence>
<feature type="transmembrane region" description="Helical" evidence="9">
    <location>
        <begin position="70"/>
        <end position="95"/>
    </location>
</feature>
<dbReference type="GO" id="GO:0000103">
    <property type="term" value="P:sulfate assimilation"/>
    <property type="evidence" value="ECO:0007669"/>
    <property type="project" value="TreeGrafter"/>
</dbReference>
<dbReference type="PANTHER" id="PTHR37468:SF1">
    <property type="entry name" value="SULFATE TRANSPORTER CYSZ"/>
    <property type="match status" value="1"/>
</dbReference>
<dbReference type="InterPro" id="IPR059112">
    <property type="entry name" value="CysZ/EI24"/>
</dbReference>
<evidence type="ECO:0000256" key="6">
    <source>
        <dbReference type="ARBA" id="ARBA00022692"/>
    </source>
</evidence>
<accession>A0A3B1A056</accession>
<dbReference type="InterPro" id="IPR050480">
    <property type="entry name" value="CysZ-like"/>
</dbReference>
<keyword evidence="7 9" id="KW-1133">Transmembrane helix</keyword>
<evidence type="ECO:0000256" key="8">
    <source>
        <dbReference type="ARBA" id="ARBA00023136"/>
    </source>
</evidence>
<evidence type="ECO:0000256" key="7">
    <source>
        <dbReference type="ARBA" id="ARBA00022989"/>
    </source>
</evidence>
<evidence type="ECO:0000256" key="3">
    <source>
        <dbReference type="ARBA" id="ARBA00022475"/>
    </source>
</evidence>
<reference evidence="10" key="1">
    <citation type="submission" date="2018-06" db="EMBL/GenBank/DDBJ databases">
        <authorList>
            <person name="Zhirakovskaya E."/>
        </authorList>
    </citation>
    <scope>NUCLEOTIDE SEQUENCE</scope>
</reference>
<dbReference type="GO" id="GO:0019344">
    <property type="term" value="P:cysteine biosynthetic process"/>
    <property type="evidence" value="ECO:0007669"/>
    <property type="project" value="TreeGrafter"/>
</dbReference>
<keyword evidence="6 9" id="KW-0812">Transmembrane</keyword>
<name>A0A3B1A056_9ZZZZ</name>
<gene>
    <name evidence="10" type="ORF">MNBD_GAMMA16-914</name>
</gene>
<evidence type="ECO:0000256" key="1">
    <source>
        <dbReference type="ARBA" id="ARBA00004141"/>
    </source>
</evidence>
<keyword evidence="8 9" id="KW-0472">Membrane</keyword>
<organism evidence="10">
    <name type="scientific">hydrothermal vent metagenome</name>
    <dbReference type="NCBI Taxonomy" id="652676"/>
    <lineage>
        <taxon>unclassified sequences</taxon>
        <taxon>metagenomes</taxon>
        <taxon>ecological metagenomes</taxon>
    </lineage>
</organism>
<evidence type="ECO:0000256" key="4">
    <source>
        <dbReference type="ARBA" id="ARBA00022519"/>
    </source>
</evidence>
<keyword evidence="4" id="KW-0997">Cell inner membrane</keyword>
<feature type="transmembrane region" description="Helical" evidence="9">
    <location>
        <begin position="27"/>
        <end position="50"/>
    </location>
</feature>